<organism evidence="3 4">
    <name type="scientific">Dillenia turbinata</name>
    <dbReference type="NCBI Taxonomy" id="194707"/>
    <lineage>
        <taxon>Eukaryota</taxon>
        <taxon>Viridiplantae</taxon>
        <taxon>Streptophyta</taxon>
        <taxon>Embryophyta</taxon>
        <taxon>Tracheophyta</taxon>
        <taxon>Spermatophyta</taxon>
        <taxon>Magnoliopsida</taxon>
        <taxon>eudicotyledons</taxon>
        <taxon>Gunneridae</taxon>
        <taxon>Pentapetalae</taxon>
        <taxon>Dilleniales</taxon>
        <taxon>Dilleniaceae</taxon>
        <taxon>Dillenia</taxon>
    </lineage>
</organism>
<feature type="region of interest" description="Disordered" evidence="2">
    <location>
        <begin position="146"/>
        <end position="208"/>
    </location>
</feature>
<dbReference type="AlphaFoldDB" id="A0AAN8ZRN5"/>
<keyword evidence="4" id="KW-1185">Reference proteome</keyword>
<feature type="region of interest" description="Disordered" evidence="2">
    <location>
        <begin position="281"/>
        <end position="314"/>
    </location>
</feature>
<comment type="caution">
    <text evidence="3">The sequence shown here is derived from an EMBL/GenBank/DDBJ whole genome shotgun (WGS) entry which is preliminary data.</text>
</comment>
<reference evidence="3 4" key="1">
    <citation type="submission" date="2023-12" db="EMBL/GenBank/DDBJ databases">
        <title>A high-quality genome assembly for Dillenia turbinata (Dilleniales).</title>
        <authorList>
            <person name="Chanderbali A."/>
        </authorList>
    </citation>
    <scope>NUCLEOTIDE SEQUENCE [LARGE SCALE GENOMIC DNA]</scope>
    <source>
        <strain evidence="3">LSX21</strain>
        <tissue evidence="3">Leaf</tissue>
    </source>
</reference>
<feature type="region of interest" description="Disordered" evidence="2">
    <location>
        <begin position="329"/>
        <end position="380"/>
    </location>
</feature>
<sequence length="632" mass="68830">MDVRERVEEVLKKIEVETKRPPLLSSEKVNNGITHRSKTREVSSRYKSPAHSTPSGVRRCASPTIARSTPPSTVLAPKRAQSAERRHPSTPPSPTRPTTPVNESAAESQLLARRTISGRTAEALWPSTMRSLSVSFQSDTISIPVSKKERPAASVASDRTLRPSSNVGPRQVETPAQRKATPERKRSPLKGKNAPEQSENSKPVDGLNNRLIDQHRWPSRTGGKVSLNSLSRNNDLMDRTARTPSIPVSGIALSSIRRLSLDGIGRPLQKSAVDAASQLPFDESGKLEPNINSSDDTPVVSGLQKSHSLSSSEGMASVNSSVTFQSLPTPASCLPSPSKTLSSVSRGVSPARTRSTTPIPSRGTSPSRVRPSSSSGQSSSSTSVLSFIVDYRKGKKGANLLEDAHQLRLLYNTYLQWRFANARQGIAMYIQKVTAESTLCSVWTATCEMWDSVTTKRIELQQLKLELKLNCVLNGQMAYLNDWALLERDHSLSLSQAIEDLEASTLRLPVVGGARADIETLEYAISSAVDVMQAMGSSICSLLSRVEGMNSFVSEVAEAVAQERAMLNECEALLASTAALQVEEYSLRTHLIQLKQALKNGEPPIKCRGSKALKSDVQGKFMRANKARYRNL</sequence>
<dbReference type="Pfam" id="PF04484">
    <property type="entry name" value="QWRF"/>
    <property type="match status" value="1"/>
</dbReference>
<comment type="similarity">
    <text evidence="1">Belongs to the QWRF family.</text>
</comment>
<dbReference type="GO" id="GO:0005737">
    <property type="term" value="C:cytoplasm"/>
    <property type="evidence" value="ECO:0007669"/>
    <property type="project" value="TreeGrafter"/>
</dbReference>
<dbReference type="GO" id="GO:0008017">
    <property type="term" value="F:microtubule binding"/>
    <property type="evidence" value="ECO:0007669"/>
    <property type="project" value="TreeGrafter"/>
</dbReference>
<feature type="compositionally biased region" description="Low complexity" evidence="2">
    <location>
        <begin position="301"/>
        <end position="312"/>
    </location>
</feature>
<protein>
    <submittedName>
        <fullName evidence="3">QWRF family</fullName>
    </submittedName>
</protein>
<feature type="region of interest" description="Disordered" evidence="2">
    <location>
        <begin position="17"/>
        <end position="108"/>
    </location>
</feature>
<name>A0AAN8ZRN5_9MAGN</name>
<dbReference type="GO" id="GO:0005880">
    <property type="term" value="C:nuclear microtubule"/>
    <property type="evidence" value="ECO:0007669"/>
    <property type="project" value="TreeGrafter"/>
</dbReference>
<dbReference type="Proteomes" id="UP001370490">
    <property type="component" value="Unassembled WGS sequence"/>
</dbReference>
<gene>
    <name evidence="3" type="ORF">RJ641_025430</name>
</gene>
<evidence type="ECO:0000313" key="3">
    <source>
        <dbReference type="EMBL" id="KAK6944328.1"/>
    </source>
</evidence>
<evidence type="ECO:0000313" key="4">
    <source>
        <dbReference type="Proteomes" id="UP001370490"/>
    </source>
</evidence>
<evidence type="ECO:0000256" key="1">
    <source>
        <dbReference type="ARBA" id="ARBA00010016"/>
    </source>
</evidence>
<dbReference type="PANTHER" id="PTHR31807:SF37">
    <property type="entry name" value="HAUS AUGMIN-LIKE COMPLEX SUBUNIT 8"/>
    <property type="match status" value="1"/>
</dbReference>
<dbReference type="PANTHER" id="PTHR31807">
    <property type="entry name" value="AUGMIN FAMILY MEMBER"/>
    <property type="match status" value="1"/>
</dbReference>
<proteinExistence type="inferred from homology"/>
<accession>A0AAN8ZRN5</accession>
<dbReference type="EMBL" id="JBAMMX010000003">
    <property type="protein sequence ID" value="KAK6944328.1"/>
    <property type="molecule type" value="Genomic_DNA"/>
</dbReference>
<feature type="compositionally biased region" description="Low complexity" evidence="2">
    <location>
        <begin position="360"/>
        <end position="380"/>
    </location>
</feature>
<dbReference type="GO" id="GO:0051225">
    <property type="term" value="P:spindle assembly"/>
    <property type="evidence" value="ECO:0007669"/>
    <property type="project" value="TreeGrafter"/>
</dbReference>
<feature type="compositionally biased region" description="Polar residues" evidence="2">
    <location>
        <begin position="329"/>
        <end position="359"/>
    </location>
</feature>
<dbReference type="InterPro" id="IPR007573">
    <property type="entry name" value="QWRF"/>
</dbReference>
<evidence type="ECO:0000256" key="2">
    <source>
        <dbReference type="SAM" id="MobiDB-lite"/>
    </source>
</evidence>